<sequence length="307" mass="33822">MRNLLFTFTLWCLGGATGIALAETPLEIQRVTEGVYAIVGELDQRSAENYANNATFGLVVTDDGALLIDSGGCYRGAEQIDRAIRSITDQPVKIVINSGGQDHRWLGNGYFKARGARIITSDAALADQRARTNDHFNRLEQLLGPALDGTEPVYADETFENGMSLTFGGVEFRLIHAGPAHTVGDLFVWLPRQRVMFAGDIVFTERMLGTGPAGDSASWLQVFDTMMDYDPLWIVPGHGHVASPGQARADTRDYLEFLRQKVAEVIDAGGDAIDATEIDQSRFRYLKLSGRIARRNAQAIFTQMEFE</sequence>
<dbReference type="InterPro" id="IPR001279">
    <property type="entry name" value="Metallo-B-lactamas"/>
</dbReference>
<feature type="chain" id="PRO_5032915527" evidence="2">
    <location>
        <begin position="23"/>
        <end position="307"/>
    </location>
</feature>
<dbReference type="CDD" id="cd16282">
    <property type="entry name" value="metallo-hydrolase-like_MBL-fold"/>
    <property type="match status" value="1"/>
</dbReference>
<dbReference type="Proteomes" id="UP000886251">
    <property type="component" value="Unassembled WGS sequence"/>
</dbReference>
<evidence type="ECO:0000259" key="3">
    <source>
        <dbReference type="SMART" id="SM00849"/>
    </source>
</evidence>
<dbReference type="SUPFAM" id="SSF56281">
    <property type="entry name" value="Metallo-hydrolase/oxidoreductase"/>
    <property type="match status" value="1"/>
</dbReference>
<accession>A0A831W4F3</accession>
<gene>
    <name evidence="4" type="ORF">ENI96_03635</name>
</gene>
<name>A0A831W4F3_9GAMM</name>
<dbReference type="Pfam" id="PF00753">
    <property type="entry name" value="Lactamase_B"/>
    <property type="match status" value="1"/>
</dbReference>
<keyword evidence="2" id="KW-0732">Signal</keyword>
<feature type="signal peptide" evidence="2">
    <location>
        <begin position="1"/>
        <end position="22"/>
    </location>
</feature>
<evidence type="ECO:0000313" key="4">
    <source>
        <dbReference type="EMBL" id="HEB95508.1"/>
    </source>
</evidence>
<organism evidence="4">
    <name type="scientific">Sedimenticola thiotaurini</name>
    <dbReference type="NCBI Taxonomy" id="1543721"/>
    <lineage>
        <taxon>Bacteria</taxon>
        <taxon>Pseudomonadati</taxon>
        <taxon>Pseudomonadota</taxon>
        <taxon>Gammaproteobacteria</taxon>
        <taxon>Chromatiales</taxon>
        <taxon>Sedimenticolaceae</taxon>
        <taxon>Sedimenticola</taxon>
    </lineage>
</organism>
<protein>
    <submittedName>
        <fullName evidence="4">MBL fold metallo-hydrolase</fullName>
    </submittedName>
</protein>
<dbReference type="GO" id="GO:0017001">
    <property type="term" value="P:antibiotic catabolic process"/>
    <property type="evidence" value="ECO:0007669"/>
    <property type="project" value="UniProtKB-ARBA"/>
</dbReference>
<proteinExistence type="inferred from homology"/>
<comment type="caution">
    <text evidence="4">The sequence shown here is derived from an EMBL/GenBank/DDBJ whole genome shotgun (WGS) entry which is preliminary data.</text>
</comment>
<comment type="similarity">
    <text evidence="1">Belongs to the metallo-beta-lactamase superfamily. Class-B beta-lactamase family.</text>
</comment>
<dbReference type="InterPro" id="IPR050855">
    <property type="entry name" value="NDM-1-like"/>
</dbReference>
<dbReference type="EMBL" id="DRKP01000045">
    <property type="protein sequence ID" value="HEB95508.1"/>
    <property type="molecule type" value="Genomic_DNA"/>
</dbReference>
<dbReference type="Gene3D" id="3.60.15.10">
    <property type="entry name" value="Ribonuclease Z/Hydroxyacylglutathione hydrolase-like"/>
    <property type="match status" value="1"/>
</dbReference>
<dbReference type="PANTHER" id="PTHR42951:SF4">
    <property type="entry name" value="ACYL-COENZYME A THIOESTERASE MBLAC2"/>
    <property type="match status" value="1"/>
</dbReference>
<reference evidence="4" key="1">
    <citation type="journal article" date="2020" name="mSystems">
        <title>Genome- and Community-Level Interaction Insights into Carbon Utilization and Element Cycling Functions of Hydrothermarchaeota in Hydrothermal Sediment.</title>
        <authorList>
            <person name="Zhou Z."/>
            <person name="Liu Y."/>
            <person name="Xu W."/>
            <person name="Pan J."/>
            <person name="Luo Z.H."/>
            <person name="Li M."/>
        </authorList>
    </citation>
    <scope>NUCLEOTIDE SEQUENCE [LARGE SCALE GENOMIC DNA]</scope>
    <source>
        <strain evidence="4">HyVt-443</strain>
    </source>
</reference>
<feature type="domain" description="Metallo-beta-lactamase" evidence="3">
    <location>
        <begin position="53"/>
        <end position="238"/>
    </location>
</feature>
<dbReference type="InterPro" id="IPR036866">
    <property type="entry name" value="RibonucZ/Hydroxyglut_hydro"/>
</dbReference>
<dbReference type="SMART" id="SM00849">
    <property type="entry name" value="Lactamase_B"/>
    <property type="match status" value="1"/>
</dbReference>
<evidence type="ECO:0000256" key="2">
    <source>
        <dbReference type="SAM" id="SignalP"/>
    </source>
</evidence>
<dbReference type="PANTHER" id="PTHR42951">
    <property type="entry name" value="METALLO-BETA-LACTAMASE DOMAIN-CONTAINING"/>
    <property type="match status" value="1"/>
</dbReference>
<evidence type="ECO:0000256" key="1">
    <source>
        <dbReference type="ARBA" id="ARBA00005250"/>
    </source>
</evidence>
<dbReference type="AlphaFoldDB" id="A0A831W4F3"/>